<feature type="domain" description="EF-hand" evidence="3">
    <location>
        <begin position="92"/>
        <end position="127"/>
    </location>
</feature>
<gene>
    <name evidence="4" type="ORF">Cgig2_001472</name>
</gene>
<dbReference type="Proteomes" id="UP001153076">
    <property type="component" value="Unassembled WGS sequence"/>
</dbReference>
<dbReference type="Pfam" id="PF13405">
    <property type="entry name" value="EF-hand_6"/>
    <property type="match status" value="2"/>
</dbReference>
<organism evidence="4 5">
    <name type="scientific">Carnegiea gigantea</name>
    <dbReference type="NCBI Taxonomy" id="171969"/>
    <lineage>
        <taxon>Eukaryota</taxon>
        <taxon>Viridiplantae</taxon>
        <taxon>Streptophyta</taxon>
        <taxon>Embryophyta</taxon>
        <taxon>Tracheophyta</taxon>
        <taxon>Spermatophyta</taxon>
        <taxon>Magnoliopsida</taxon>
        <taxon>eudicotyledons</taxon>
        <taxon>Gunneridae</taxon>
        <taxon>Pentapetalae</taxon>
        <taxon>Caryophyllales</taxon>
        <taxon>Cactineae</taxon>
        <taxon>Cactaceae</taxon>
        <taxon>Cactoideae</taxon>
        <taxon>Echinocereeae</taxon>
        <taxon>Carnegiea</taxon>
    </lineage>
</organism>
<dbReference type="InterPro" id="IPR011992">
    <property type="entry name" value="EF-hand-dom_pair"/>
</dbReference>
<dbReference type="PANTHER" id="PTHR46824:SF1">
    <property type="entry name" value="CALCIUM-BINDING PROTEIN CML49-RELATED"/>
    <property type="match status" value="1"/>
</dbReference>
<feature type="compositionally biased region" description="Low complexity" evidence="2">
    <location>
        <begin position="54"/>
        <end position="66"/>
    </location>
</feature>
<dbReference type="InterPro" id="IPR044590">
    <property type="entry name" value="CML48/49/50"/>
</dbReference>
<comment type="caution">
    <text evidence="4">The sequence shown here is derived from an EMBL/GenBank/DDBJ whole genome shotgun (WGS) entry which is preliminary data.</text>
</comment>
<dbReference type="SUPFAM" id="SSF47473">
    <property type="entry name" value="EF-hand"/>
    <property type="match status" value="1"/>
</dbReference>
<dbReference type="Gene3D" id="1.10.238.10">
    <property type="entry name" value="EF-hand"/>
    <property type="match status" value="1"/>
</dbReference>
<dbReference type="InterPro" id="IPR018247">
    <property type="entry name" value="EF_Hand_1_Ca_BS"/>
</dbReference>
<dbReference type="EMBL" id="JAKOGI010000019">
    <property type="protein sequence ID" value="KAJ8449816.1"/>
    <property type="molecule type" value="Genomic_DNA"/>
</dbReference>
<evidence type="ECO:0000313" key="4">
    <source>
        <dbReference type="EMBL" id="KAJ8449816.1"/>
    </source>
</evidence>
<reference evidence="4" key="1">
    <citation type="submission" date="2022-04" db="EMBL/GenBank/DDBJ databases">
        <title>Carnegiea gigantea Genome sequencing and assembly v2.</title>
        <authorList>
            <person name="Copetti D."/>
            <person name="Sanderson M.J."/>
            <person name="Burquez A."/>
            <person name="Wojciechowski M.F."/>
        </authorList>
    </citation>
    <scope>NUCLEOTIDE SEQUENCE</scope>
    <source>
        <strain evidence="4">SGP5-SGP5p</strain>
        <tissue evidence="4">Aerial part</tissue>
    </source>
</reference>
<dbReference type="OrthoDB" id="186625at2759"/>
<dbReference type="PROSITE" id="PS50222">
    <property type="entry name" value="EF_HAND_2"/>
    <property type="match status" value="2"/>
</dbReference>
<dbReference type="InterPro" id="IPR002048">
    <property type="entry name" value="EF_hand_dom"/>
</dbReference>
<proteinExistence type="predicted"/>
<protein>
    <recommendedName>
        <fullName evidence="3">EF-hand domain-containing protein</fullName>
    </recommendedName>
</protein>
<dbReference type="GO" id="GO:0005509">
    <property type="term" value="F:calcium ion binding"/>
    <property type="evidence" value="ECO:0007669"/>
    <property type="project" value="InterPro"/>
</dbReference>
<evidence type="ECO:0000256" key="1">
    <source>
        <dbReference type="ARBA" id="ARBA00022837"/>
    </source>
</evidence>
<feature type="domain" description="EF-hand" evidence="3">
    <location>
        <begin position="158"/>
        <end position="193"/>
    </location>
</feature>
<evidence type="ECO:0000313" key="5">
    <source>
        <dbReference type="Proteomes" id="UP001153076"/>
    </source>
</evidence>
<feature type="compositionally biased region" description="Basic residues" evidence="2">
    <location>
        <begin position="32"/>
        <end position="42"/>
    </location>
</feature>
<keyword evidence="5" id="KW-1185">Reference proteome</keyword>
<evidence type="ECO:0000259" key="3">
    <source>
        <dbReference type="PROSITE" id="PS50222"/>
    </source>
</evidence>
<evidence type="ECO:0000256" key="2">
    <source>
        <dbReference type="SAM" id="MobiDB-lite"/>
    </source>
</evidence>
<feature type="region of interest" description="Disordered" evidence="2">
    <location>
        <begin position="1"/>
        <end position="69"/>
    </location>
</feature>
<keyword evidence="1" id="KW-0106">Calcium</keyword>
<feature type="compositionally biased region" description="Low complexity" evidence="2">
    <location>
        <begin position="1"/>
        <end position="31"/>
    </location>
</feature>
<accession>A0A9Q1KS09</accession>
<dbReference type="PANTHER" id="PTHR46824">
    <property type="entry name" value="CALCIUM-BINDING PROTEIN CML48-RELATED"/>
    <property type="match status" value="1"/>
</dbReference>
<dbReference type="SMART" id="SM00054">
    <property type="entry name" value="EFh"/>
    <property type="match status" value="2"/>
</dbReference>
<dbReference type="AlphaFoldDB" id="A0A9Q1KS09"/>
<sequence>MQCYPSKAYSSSESKYSMSSSHHSSSAPPHGHGSHHAHHAQHMHAPSGAIGGMHQQQMHKSSSSYQSHHHQTMTVFGTDPFCEISPSAFPPGTDPKVVQCFNRIDKDGNGVIDDTELQAVLSSCNQTFSLRTVHLLMYEFTHSNKRKIGPKEFVPLLKCLQTWKTIFQRFDRDRNGSIDSMELGVALSSQGYCVSPGIVKLLIANFTKSTGTEANLGLSETFRAREECGKASFTYEEFLLNVLPFIVA</sequence>
<dbReference type="PROSITE" id="PS00018">
    <property type="entry name" value="EF_HAND_1"/>
    <property type="match status" value="2"/>
</dbReference>
<name>A0A9Q1KS09_9CARY</name>